<evidence type="ECO:0000313" key="4">
    <source>
        <dbReference type="Proteomes" id="UP000030645"/>
    </source>
</evidence>
<sequence>MAEENISLQMTPTTLDGDGLRRNSTGKAVSSNSGKKVVPNYLRSSTGSCHDFCKYGRKHAFEEKSRHPIMKRVAAKPNDRRSSVDSVASLGRNKSFAVKTQSQNAPNMTRSLDSLNSLKGDVIAGKKKTSLVKLEADSKSYTYETPKSIKQKVSGSTGKQEVSLKKGLTEPKLKNSSSTNSSSLKLKPATGKPKSLGESVGRLNGRGDMKIGKTTGTSQVALKKVQASPAASLSSKPSQGKVASASMKNRSLKKVAPPLKSNNEVRSSEAAEPENDGFQEKTLYVIKMENENNTLELPQNETCAKEEEYVMEMETENNILESDQNETHATEVDFLPHPLSLSPEPSSSPDLLSSSRVEEEEDQQDSEYTISESEDYTYSENSDAESVDNLEMLDMNNKMHKRPGLDYAEDEDEKAMRLKFRRGKVVEMQLENNAARRLKFRRGRVLDNQDVDADAQRRRYKTREEIVDDCTETSAEKVVLKHQDVQGKKDAQGLFNNVIEETASKLVETRKSKVKALVGAFETVISLQDNKPSAANTSQLSGKESSFD</sequence>
<protein>
    <recommendedName>
        <fullName evidence="2">Calmodulin-binding domain-containing protein</fullName>
    </recommendedName>
</protein>
<dbReference type="PANTHER" id="PTHR33349">
    <property type="entry name" value="EMB|CAB62594.1"/>
    <property type="match status" value="1"/>
</dbReference>
<feature type="region of interest" description="Disordered" evidence="1">
    <location>
        <begin position="143"/>
        <end position="284"/>
    </location>
</feature>
<dbReference type="Proteomes" id="UP000030645">
    <property type="component" value="Unassembled WGS sequence"/>
</dbReference>
<feature type="compositionally biased region" description="Acidic residues" evidence="1">
    <location>
        <begin position="372"/>
        <end position="383"/>
    </location>
</feature>
<dbReference type="GO" id="GO:0005516">
    <property type="term" value="F:calmodulin binding"/>
    <property type="evidence" value="ECO:0007669"/>
    <property type="project" value="InterPro"/>
</dbReference>
<feature type="region of interest" description="Disordered" evidence="1">
    <location>
        <begin position="1"/>
        <end position="41"/>
    </location>
</feature>
<feature type="compositionally biased region" description="Basic and acidic residues" evidence="1">
    <location>
        <begin position="162"/>
        <end position="173"/>
    </location>
</feature>
<dbReference type="SMART" id="SM01054">
    <property type="entry name" value="CaM_binding"/>
    <property type="match status" value="1"/>
</dbReference>
<reference evidence="4" key="1">
    <citation type="submission" date="2013-01" db="EMBL/GenBank/DDBJ databases">
        <title>Draft Genome Sequence of a Mulberry Tree, Morus notabilis C.K. Schneid.</title>
        <authorList>
            <person name="He N."/>
            <person name="Zhao S."/>
        </authorList>
    </citation>
    <scope>NUCLEOTIDE SEQUENCE</scope>
</reference>
<dbReference type="KEGG" id="mnt:21403849"/>
<feature type="compositionally biased region" description="Polar residues" evidence="1">
    <location>
        <begin position="151"/>
        <end position="160"/>
    </location>
</feature>
<dbReference type="eggNOG" id="ENOG502QVZ6">
    <property type="taxonomic scope" value="Eukaryota"/>
</dbReference>
<feature type="compositionally biased region" description="Low complexity" evidence="1">
    <location>
        <begin position="335"/>
        <end position="355"/>
    </location>
</feature>
<dbReference type="EMBL" id="KE343679">
    <property type="protein sequence ID" value="EXB38060.1"/>
    <property type="molecule type" value="Genomic_DNA"/>
</dbReference>
<dbReference type="InterPro" id="IPR012417">
    <property type="entry name" value="CaM-bd_dom_pln"/>
</dbReference>
<evidence type="ECO:0000313" key="3">
    <source>
        <dbReference type="EMBL" id="EXB38060.1"/>
    </source>
</evidence>
<proteinExistence type="predicted"/>
<feature type="domain" description="Calmodulin-binding" evidence="2">
    <location>
        <begin position="414"/>
        <end position="526"/>
    </location>
</feature>
<feature type="compositionally biased region" description="Low complexity" evidence="1">
    <location>
        <begin position="174"/>
        <end position="187"/>
    </location>
</feature>
<evidence type="ECO:0000259" key="2">
    <source>
        <dbReference type="SMART" id="SM01054"/>
    </source>
</evidence>
<dbReference type="AlphaFoldDB" id="W9QTF1"/>
<evidence type="ECO:0000256" key="1">
    <source>
        <dbReference type="SAM" id="MobiDB-lite"/>
    </source>
</evidence>
<feature type="compositionally biased region" description="Polar residues" evidence="1">
    <location>
        <begin position="1"/>
        <end position="14"/>
    </location>
</feature>
<accession>W9QTF1</accession>
<dbReference type="OrthoDB" id="766386at2759"/>
<keyword evidence="4" id="KW-1185">Reference proteome</keyword>
<name>W9QTF1_9ROSA</name>
<dbReference type="Pfam" id="PF07839">
    <property type="entry name" value="CaM_binding"/>
    <property type="match status" value="1"/>
</dbReference>
<gene>
    <name evidence="3" type="ORF">L484_020981</name>
</gene>
<feature type="compositionally biased region" description="Polar residues" evidence="1">
    <location>
        <begin position="22"/>
        <end position="34"/>
    </location>
</feature>
<dbReference type="STRING" id="981085.W9QTF1"/>
<feature type="compositionally biased region" description="Low complexity" evidence="1">
    <location>
        <begin position="227"/>
        <end position="238"/>
    </location>
</feature>
<dbReference type="PANTHER" id="PTHR33349:SF1">
    <property type="entry name" value="EMB|CAB62594.1"/>
    <property type="match status" value="1"/>
</dbReference>
<organism evidence="3 4">
    <name type="scientific">Morus notabilis</name>
    <dbReference type="NCBI Taxonomy" id="981085"/>
    <lineage>
        <taxon>Eukaryota</taxon>
        <taxon>Viridiplantae</taxon>
        <taxon>Streptophyta</taxon>
        <taxon>Embryophyta</taxon>
        <taxon>Tracheophyta</taxon>
        <taxon>Spermatophyta</taxon>
        <taxon>Magnoliopsida</taxon>
        <taxon>eudicotyledons</taxon>
        <taxon>Gunneridae</taxon>
        <taxon>Pentapetalae</taxon>
        <taxon>rosids</taxon>
        <taxon>fabids</taxon>
        <taxon>Rosales</taxon>
        <taxon>Moraceae</taxon>
        <taxon>Moreae</taxon>
        <taxon>Morus</taxon>
    </lineage>
</organism>
<feature type="region of interest" description="Disordered" evidence="1">
    <location>
        <begin position="314"/>
        <end position="383"/>
    </location>
</feature>